<keyword evidence="1" id="KW-0677">Repeat</keyword>
<keyword evidence="3" id="KW-0611">Plant defense</keyword>
<feature type="domain" description="Disease resistance N-terminal" evidence="6">
    <location>
        <begin position="5"/>
        <end position="92"/>
    </location>
</feature>
<dbReference type="Pfam" id="PF18052">
    <property type="entry name" value="Rx_N"/>
    <property type="match status" value="1"/>
</dbReference>
<feature type="domain" description="Disease resistance R13L4/SHOC-2-like LRR" evidence="8">
    <location>
        <begin position="533"/>
        <end position="723"/>
    </location>
</feature>
<organism evidence="9 10">
    <name type="scientific">Flemingia macrophylla</name>
    <dbReference type="NCBI Taxonomy" id="520843"/>
    <lineage>
        <taxon>Eukaryota</taxon>
        <taxon>Viridiplantae</taxon>
        <taxon>Streptophyta</taxon>
        <taxon>Embryophyta</taxon>
        <taxon>Tracheophyta</taxon>
        <taxon>Spermatophyta</taxon>
        <taxon>Magnoliopsida</taxon>
        <taxon>eudicotyledons</taxon>
        <taxon>Gunneridae</taxon>
        <taxon>Pentapetalae</taxon>
        <taxon>rosids</taxon>
        <taxon>fabids</taxon>
        <taxon>Fabales</taxon>
        <taxon>Fabaceae</taxon>
        <taxon>Papilionoideae</taxon>
        <taxon>50 kb inversion clade</taxon>
        <taxon>NPAAA clade</taxon>
        <taxon>indigoferoid/millettioid clade</taxon>
        <taxon>Phaseoleae</taxon>
        <taxon>Flemingia</taxon>
    </lineage>
</organism>
<evidence type="ECO:0000259" key="6">
    <source>
        <dbReference type="Pfam" id="PF18052"/>
    </source>
</evidence>
<sequence>MADSVVSFLLENLLQLLNDEIKLLSGVEEKVNSLCNELKFIDIFLKSSEGKRSDEVVKEVVSQIRDVAYKAEDVVDTYVANIAKHKRRNMLSKLFHFKERFTILHEVNAEIDKIKSEIDDIYRNRERYGIGRGEFQSQEADAIAKSLREKRRRDEEEQDIVGLVHDSNKIIQQLKESDLRLKVVSIIGMGGLGKTTLARKIYNNNEMKKLFPCCAWGYLSNDYRPKEFFLSLLKCLRSSTSDCENLSEVDLKKKVAEKLTEKKYLIVLDDIWKPQVWDDIKEVFPDDKIGSRILITSRINEMAHYTGTTSPYYLPILNKDESWELFCKKVFHGEQCPFDLEPLGRSIAETCKGLPLAIVVLAGVVAKKEKSQREWKRIKDASWDLTEVMDILRLSYDNLPTRLKPCFLYFGIYPEDYEISVKEVIQLWIAEGFIKRENQKATEELEDIGDRYLDDMVDRNLVQVVKRRSDGGVKTCRIHDLLRDLCVSECIFDKFMEVCKESNINTIGGINPRRLSFHHQLPYEMKYVKPCTRSVFFFLETDIGYDVKSFELARVLHSATLGFSSQPNNLKRMIHLRYLNILYCRYLPASISCLWNLQTLCVWCTGEISSEIWKLKRLRHLHLKMCKLPKATGERVIMENLQTLSLWHEDERVILKLQNVMFPRLRKLTLFRDEYLNEFSYPLEELSSLPSLTNLQSLNITSKIAQLTNPKVFPSNLTKIILKIQSPLEGRIFMKTLGALPNLQILKLIIDFVPAVAESMCEIYIDTGNFLQLQVFHIRGMIIKWGELGEGAMPKLRHLIIERYGASEFPKQLLSLSSLRVVHLVHFPYKQVQRVQESGLNKDCKLIIDSQGLQDVQWIQQLP</sequence>
<dbReference type="InterPro" id="IPR042197">
    <property type="entry name" value="Apaf_helical"/>
</dbReference>
<feature type="domain" description="NB-ARC" evidence="5">
    <location>
        <begin position="167"/>
        <end position="335"/>
    </location>
</feature>
<evidence type="ECO:0000313" key="9">
    <source>
        <dbReference type="EMBL" id="KAL2329666.1"/>
    </source>
</evidence>
<evidence type="ECO:0000256" key="2">
    <source>
        <dbReference type="ARBA" id="ARBA00022741"/>
    </source>
</evidence>
<evidence type="ECO:0000259" key="5">
    <source>
        <dbReference type="Pfam" id="PF00931"/>
    </source>
</evidence>
<dbReference type="InterPro" id="IPR044974">
    <property type="entry name" value="Disease_R_plants"/>
</dbReference>
<dbReference type="Pfam" id="PF00931">
    <property type="entry name" value="NB-ARC"/>
    <property type="match status" value="1"/>
</dbReference>
<dbReference type="AlphaFoldDB" id="A0ABD1M1J5"/>
<dbReference type="Gene3D" id="1.20.5.4130">
    <property type="match status" value="1"/>
</dbReference>
<dbReference type="EMBL" id="JBGMDY010000006">
    <property type="protein sequence ID" value="KAL2329666.1"/>
    <property type="molecule type" value="Genomic_DNA"/>
</dbReference>
<dbReference type="PANTHER" id="PTHR23155">
    <property type="entry name" value="DISEASE RESISTANCE PROTEIN RP"/>
    <property type="match status" value="1"/>
</dbReference>
<protein>
    <submittedName>
        <fullName evidence="9">Uncharacterized protein</fullName>
    </submittedName>
</protein>
<dbReference type="InterPro" id="IPR032675">
    <property type="entry name" value="LRR_dom_sf"/>
</dbReference>
<dbReference type="InterPro" id="IPR036388">
    <property type="entry name" value="WH-like_DNA-bd_sf"/>
</dbReference>
<keyword evidence="4" id="KW-0175">Coiled coil</keyword>
<evidence type="ECO:0000259" key="7">
    <source>
        <dbReference type="Pfam" id="PF23559"/>
    </source>
</evidence>
<dbReference type="GO" id="GO:0000166">
    <property type="term" value="F:nucleotide binding"/>
    <property type="evidence" value="ECO:0007669"/>
    <property type="project" value="UniProtKB-KW"/>
</dbReference>
<dbReference type="CDD" id="cd14798">
    <property type="entry name" value="RX-CC_like"/>
    <property type="match status" value="1"/>
</dbReference>
<dbReference type="Gene3D" id="1.10.10.10">
    <property type="entry name" value="Winged helix-like DNA-binding domain superfamily/Winged helix DNA-binding domain"/>
    <property type="match status" value="1"/>
</dbReference>
<dbReference type="InterPro" id="IPR055414">
    <property type="entry name" value="LRR_R13L4/SHOC2-like"/>
</dbReference>
<evidence type="ECO:0000313" key="10">
    <source>
        <dbReference type="Proteomes" id="UP001603857"/>
    </source>
</evidence>
<gene>
    <name evidence="9" type="ORF">Fmac_017247</name>
</gene>
<evidence type="ECO:0000259" key="8">
    <source>
        <dbReference type="Pfam" id="PF23598"/>
    </source>
</evidence>
<dbReference type="Pfam" id="PF23559">
    <property type="entry name" value="WHD_DRP"/>
    <property type="match status" value="1"/>
</dbReference>
<dbReference type="Gene3D" id="3.40.50.300">
    <property type="entry name" value="P-loop containing nucleotide triphosphate hydrolases"/>
    <property type="match status" value="1"/>
</dbReference>
<proteinExistence type="predicted"/>
<dbReference type="InterPro" id="IPR027417">
    <property type="entry name" value="P-loop_NTPase"/>
</dbReference>
<dbReference type="Gene3D" id="1.10.8.430">
    <property type="entry name" value="Helical domain of apoptotic protease-activating factors"/>
    <property type="match status" value="1"/>
</dbReference>
<dbReference type="Pfam" id="PF23598">
    <property type="entry name" value="LRR_14"/>
    <property type="match status" value="1"/>
</dbReference>
<feature type="coiled-coil region" evidence="4">
    <location>
        <begin position="104"/>
        <end position="157"/>
    </location>
</feature>
<comment type="caution">
    <text evidence="9">The sequence shown here is derived from an EMBL/GenBank/DDBJ whole genome shotgun (WGS) entry which is preliminary data.</text>
</comment>
<evidence type="ECO:0000256" key="1">
    <source>
        <dbReference type="ARBA" id="ARBA00022737"/>
    </source>
</evidence>
<dbReference type="InterPro" id="IPR058922">
    <property type="entry name" value="WHD_DRP"/>
</dbReference>
<dbReference type="SUPFAM" id="SSF52540">
    <property type="entry name" value="P-loop containing nucleoside triphosphate hydrolases"/>
    <property type="match status" value="1"/>
</dbReference>
<accession>A0ABD1M1J5</accession>
<evidence type="ECO:0000256" key="3">
    <source>
        <dbReference type="ARBA" id="ARBA00022821"/>
    </source>
</evidence>
<dbReference type="Proteomes" id="UP001603857">
    <property type="component" value="Unassembled WGS sequence"/>
</dbReference>
<dbReference type="PANTHER" id="PTHR23155:SF1193">
    <property type="entry name" value="DISEASE RESISTANCE PROTEIN RPP13-RELATED"/>
    <property type="match status" value="1"/>
</dbReference>
<dbReference type="FunFam" id="3.40.50.300:FF:001091">
    <property type="entry name" value="Probable disease resistance protein At1g61300"/>
    <property type="match status" value="1"/>
</dbReference>
<evidence type="ECO:0000256" key="4">
    <source>
        <dbReference type="SAM" id="Coils"/>
    </source>
</evidence>
<name>A0ABD1M1J5_9FABA</name>
<dbReference type="GO" id="GO:0051707">
    <property type="term" value="P:response to other organism"/>
    <property type="evidence" value="ECO:0007669"/>
    <property type="project" value="UniProtKB-ARBA"/>
</dbReference>
<dbReference type="GO" id="GO:0006952">
    <property type="term" value="P:defense response"/>
    <property type="evidence" value="ECO:0007669"/>
    <property type="project" value="UniProtKB-KW"/>
</dbReference>
<dbReference type="FunFam" id="1.10.10.10:FF:000322">
    <property type="entry name" value="Probable disease resistance protein At1g63360"/>
    <property type="match status" value="1"/>
</dbReference>
<dbReference type="Gene3D" id="3.80.10.10">
    <property type="entry name" value="Ribonuclease Inhibitor"/>
    <property type="match status" value="1"/>
</dbReference>
<keyword evidence="10" id="KW-1185">Reference proteome</keyword>
<dbReference type="InterPro" id="IPR038005">
    <property type="entry name" value="RX-like_CC"/>
</dbReference>
<dbReference type="InterPro" id="IPR041118">
    <property type="entry name" value="Rx_N"/>
</dbReference>
<dbReference type="InterPro" id="IPR002182">
    <property type="entry name" value="NB-ARC"/>
</dbReference>
<dbReference type="SUPFAM" id="SSF52058">
    <property type="entry name" value="L domain-like"/>
    <property type="match status" value="1"/>
</dbReference>
<keyword evidence="2" id="KW-0547">Nucleotide-binding</keyword>
<reference evidence="9 10" key="1">
    <citation type="submission" date="2024-08" db="EMBL/GenBank/DDBJ databases">
        <title>Insights into the chromosomal genome structure of Flemingia macrophylla.</title>
        <authorList>
            <person name="Ding Y."/>
            <person name="Zhao Y."/>
            <person name="Bi W."/>
            <person name="Wu M."/>
            <person name="Zhao G."/>
            <person name="Gong Y."/>
            <person name="Li W."/>
            <person name="Zhang P."/>
        </authorList>
    </citation>
    <scope>NUCLEOTIDE SEQUENCE [LARGE SCALE GENOMIC DNA]</scope>
    <source>
        <strain evidence="9">DYQJB</strain>
        <tissue evidence="9">Leaf</tissue>
    </source>
</reference>
<dbReference type="PRINTS" id="PR00364">
    <property type="entry name" value="DISEASERSIST"/>
</dbReference>
<feature type="domain" description="Disease resistance protein winged helix" evidence="7">
    <location>
        <begin position="412"/>
        <end position="486"/>
    </location>
</feature>